<proteinExistence type="inferred from homology"/>
<dbReference type="Gene3D" id="1.10.10.10">
    <property type="entry name" value="Winged helix-like DNA-binding domain superfamily/Winged helix DNA-binding domain"/>
    <property type="match status" value="1"/>
</dbReference>
<evidence type="ECO:0000313" key="9">
    <source>
        <dbReference type="EMBL" id="PQO25533.1"/>
    </source>
</evidence>
<dbReference type="Pfam" id="PF00155">
    <property type="entry name" value="Aminotran_1_2"/>
    <property type="match status" value="1"/>
</dbReference>
<organism evidence="9 10">
    <name type="scientific">Blastopirellula marina</name>
    <dbReference type="NCBI Taxonomy" id="124"/>
    <lineage>
        <taxon>Bacteria</taxon>
        <taxon>Pseudomonadati</taxon>
        <taxon>Planctomycetota</taxon>
        <taxon>Planctomycetia</taxon>
        <taxon>Pirellulales</taxon>
        <taxon>Pirellulaceae</taxon>
        <taxon>Blastopirellula</taxon>
    </lineage>
</organism>
<sequence length="484" mass="53527">MKSDPQPDVAVGGDEENTLYYQLADKIRRLIQSGAFEPGEKLPSIRRLSEEHRVSLNTAKSALALLEDWRTIEVRPQSGHYVRRPAEELPKLSSTKPNGEACVIQTNIPTRMNAAIGSGAEPTLGAAVQSTQLMPLAVLNKSYQKVMRDLPDACFGYDGVPGHEALRKSIAKRGTEAGYVVSPDDIVITSGAKEAVYLSIKCVAPPGSIVAIESPAYYALLEVLQSLGLKAVEVACDPETGIQLDHLDHVLGKYDISACTIVSNFSNPTGSLMPEENKKRLVEILNRYQVPLVEDDVYGDLSFRSPRPRAIKAYDTQGRVLYCGSFSKTLSPGLRLGWCIPGRYLQQFQLMKLVVNQCTSVAPQLVAAEILETGAYDRHLRKVRSQFAEQMDDALRAVRNCFPDGVRASRPLGGHVLWIEMPRHVDAMQMYHTLSEEGIQFAPGPIFSPSGAFKNFIRINTGFPWSPFLHRQVERMGQYIRTGK</sequence>
<dbReference type="Proteomes" id="UP000240009">
    <property type="component" value="Unassembled WGS sequence"/>
</dbReference>
<dbReference type="Gene3D" id="3.90.1150.10">
    <property type="entry name" value="Aspartate Aminotransferase, domain 1"/>
    <property type="match status" value="1"/>
</dbReference>
<keyword evidence="2" id="KW-0032">Aminotransferase</keyword>
<keyword evidence="4" id="KW-0663">Pyridoxal phosphate</keyword>
<dbReference type="CDD" id="cd07377">
    <property type="entry name" value="WHTH_GntR"/>
    <property type="match status" value="1"/>
</dbReference>
<dbReference type="PANTHER" id="PTHR46577:SF1">
    <property type="entry name" value="HTH-TYPE TRANSCRIPTIONAL REGULATORY PROTEIN GABR"/>
    <property type="match status" value="1"/>
</dbReference>
<evidence type="ECO:0000256" key="2">
    <source>
        <dbReference type="ARBA" id="ARBA00022576"/>
    </source>
</evidence>
<dbReference type="Gene3D" id="3.40.640.10">
    <property type="entry name" value="Type I PLP-dependent aspartate aminotransferase-like (Major domain)"/>
    <property type="match status" value="1"/>
</dbReference>
<gene>
    <name evidence="9" type="ORF">C5Y96_24670</name>
</gene>
<evidence type="ECO:0000313" key="10">
    <source>
        <dbReference type="Proteomes" id="UP000240009"/>
    </source>
</evidence>
<dbReference type="InterPro" id="IPR015422">
    <property type="entry name" value="PyrdxlP-dep_Trfase_small"/>
</dbReference>
<dbReference type="RefSeq" id="WP_105359004.1">
    <property type="nucleotide sequence ID" value="NZ_PUIA01000081.1"/>
</dbReference>
<dbReference type="InterPro" id="IPR015421">
    <property type="entry name" value="PyrdxlP-dep_Trfase_major"/>
</dbReference>
<dbReference type="InterPro" id="IPR036388">
    <property type="entry name" value="WH-like_DNA-bd_sf"/>
</dbReference>
<dbReference type="EMBL" id="PUIA01000081">
    <property type="protein sequence ID" value="PQO25533.1"/>
    <property type="molecule type" value="Genomic_DNA"/>
</dbReference>
<dbReference type="InterPro" id="IPR004839">
    <property type="entry name" value="Aminotransferase_I/II_large"/>
</dbReference>
<evidence type="ECO:0000259" key="8">
    <source>
        <dbReference type="PROSITE" id="PS50949"/>
    </source>
</evidence>
<dbReference type="SUPFAM" id="SSF46785">
    <property type="entry name" value="Winged helix' DNA-binding domain"/>
    <property type="match status" value="1"/>
</dbReference>
<evidence type="ECO:0000256" key="1">
    <source>
        <dbReference type="ARBA" id="ARBA00005384"/>
    </source>
</evidence>
<comment type="caution">
    <text evidence="9">The sequence shown here is derived from an EMBL/GenBank/DDBJ whole genome shotgun (WGS) entry which is preliminary data.</text>
</comment>
<keyword evidence="3" id="KW-0808">Transferase</keyword>
<keyword evidence="5" id="KW-0805">Transcription regulation</keyword>
<comment type="similarity">
    <text evidence="1">In the C-terminal section; belongs to the class-I pyridoxal-phosphate-dependent aminotransferase family.</text>
</comment>
<dbReference type="Pfam" id="PF00392">
    <property type="entry name" value="GntR"/>
    <property type="match status" value="1"/>
</dbReference>
<reference evidence="9 10" key="1">
    <citation type="submission" date="2018-02" db="EMBL/GenBank/DDBJ databases">
        <title>Comparative genomes isolates from brazilian mangrove.</title>
        <authorList>
            <person name="Araujo J.E."/>
            <person name="Taketani R.G."/>
            <person name="Silva M.C.P."/>
            <person name="Loureco M.V."/>
            <person name="Andreote F.D."/>
        </authorList>
    </citation>
    <scope>NUCLEOTIDE SEQUENCE [LARGE SCALE GENOMIC DNA]</scope>
    <source>
        <strain evidence="9 10">HEX-2 MGV</strain>
    </source>
</reference>
<keyword evidence="7" id="KW-0804">Transcription</keyword>
<dbReference type="GO" id="GO:0003700">
    <property type="term" value="F:DNA-binding transcription factor activity"/>
    <property type="evidence" value="ECO:0007669"/>
    <property type="project" value="InterPro"/>
</dbReference>
<dbReference type="SUPFAM" id="SSF53383">
    <property type="entry name" value="PLP-dependent transferases"/>
    <property type="match status" value="1"/>
</dbReference>
<name>A0A2S8F053_9BACT</name>
<dbReference type="InterPro" id="IPR051446">
    <property type="entry name" value="HTH_trans_reg/aminotransferase"/>
</dbReference>
<evidence type="ECO:0000256" key="7">
    <source>
        <dbReference type="ARBA" id="ARBA00023163"/>
    </source>
</evidence>
<dbReference type="GO" id="GO:0003677">
    <property type="term" value="F:DNA binding"/>
    <property type="evidence" value="ECO:0007669"/>
    <property type="project" value="UniProtKB-KW"/>
</dbReference>
<dbReference type="InterPro" id="IPR015424">
    <property type="entry name" value="PyrdxlP-dep_Trfase"/>
</dbReference>
<dbReference type="PROSITE" id="PS50949">
    <property type="entry name" value="HTH_GNTR"/>
    <property type="match status" value="1"/>
</dbReference>
<dbReference type="GO" id="GO:0030170">
    <property type="term" value="F:pyridoxal phosphate binding"/>
    <property type="evidence" value="ECO:0007669"/>
    <property type="project" value="InterPro"/>
</dbReference>
<keyword evidence="6" id="KW-0238">DNA-binding</keyword>
<dbReference type="InterPro" id="IPR000524">
    <property type="entry name" value="Tscrpt_reg_HTH_GntR"/>
</dbReference>
<evidence type="ECO:0000256" key="6">
    <source>
        <dbReference type="ARBA" id="ARBA00023125"/>
    </source>
</evidence>
<evidence type="ECO:0000256" key="4">
    <source>
        <dbReference type="ARBA" id="ARBA00022898"/>
    </source>
</evidence>
<protein>
    <submittedName>
        <fullName evidence="9">GntR family transcriptional regulator</fullName>
    </submittedName>
</protein>
<dbReference type="OrthoDB" id="9802328at2"/>
<dbReference type="InterPro" id="IPR036390">
    <property type="entry name" value="WH_DNA-bd_sf"/>
</dbReference>
<evidence type="ECO:0000256" key="3">
    <source>
        <dbReference type="ARBA" id="ARBA00022679"/>
    </source>
</evidence>
<dbReference type="SMART" id="SM00345">
    <property type="entry name" value="HTH_GNTR"/>
    <property type="match status" value="1"/>
</dbReference>
<dbReference type="AlphaFoldDB" id="A0A2S8F053"/>
<dbReference type="GO" id="GO:0008483">
    <property type="term" value="F:transaminase activity"/>
    <property type="evidence" value="ECO:0007669"/>
    <property type="project" value="UniProtKB-KW"/>
</dbReference>
<evidence type="ECO:0000256" key="5">
    <source>
        <dbReference type="ARBA" id="ARBA00023015"/>
    </source>
</evidence>
<dbReference type="CDD" id="cd00609">
    <property type="entry name" value="AAT_like"/>
    <property type="match status" value="1"/>
</dbReference>
<accession>A0A2S8F053</accession>
<feature type="domain" description="HTH gntR-type" evidence="8">
    <location>
        <begin position="17"/>
        <end position="85"/>
    </location>
</feature>
<dbReference type="FunFam" id="3.40.640.10:FF:000023">
    <property type="entry name" value="Transcriptional regulator, GntR family"/>
    <property type="match status" value="1"/>
</dbReference>
<dbReference type="PANTHER" id="PTHR46577">
    <property type="entry name" value="HTH-TYPE TRANSCRIPTIONAL REGULATORY PROTEIN GABR"/>
    <property type="match status" value="1"/>
</dbReference>